<comment type="domain">
    <text evidence="7">Contains large globular domains required for ATP hydrolysis at each terminus and a third globular domain forming a flexible hinge near the middle of the molecule. These domains are separated by coiled-coil structures.</text>
</comment>
<comment type="subcellular location">
    <subcellularLocation>
        <location evidence="1 7">Cytoplasm</location>
    </subcellularLocation>
</comment>
<feature type="compositionally biased region" description="Basic and acidic residues" evidence="8">
    <location>
        <begin position="889"/>
        <end position="920"/>
    </location>
</feature>
<dbReference type="HAMAP" id="MF_01894">
    <property type="entry name" value="Smc_prok"/>
    <property type="match status" value="1"/>
</dbReference>
<feature type="coiled-coil region" evidence="7">
    <location>
        <begin position="673"/>
        <end position="735"/>
    </location>
</feature>
<evidence type="ECO:0000256" key="7">
    <source>
        <dbReference type="HAMAP-Rule" id="MF_01894"/>
    </source>
</evidence>
<evidence type="ECO:0000256" key="5">
    <source>
        <dbReference type="ARBA" id="ARBA00023054"/>
    </source>
</evidence>
<dbReference type="GO" id="GO:0016887">
    <property type="term" value="F:ATP hydrolysis activity"/>
    <property type="evidence" value="ECO:0007669"/>
    <property type="project" value="InterPro"/>
</dbReference>
<dbReference type="GO" id="GO:0006260">
    <property type="term" value="P:DNA replication"/>
    <property type="evidence" value="ECO:0007669"/>
    <property type="project" value="UniProtKB-UniRule"/>
</dbReference>
<keyword evidence="6 7" id="KW-0238">DNA-binding</keyword>
<protein>
    <recommendedName>
        <fullName evidence="7">Chromosome partition protein Smc</fullName>
    </recommendedName>
</protein>
<accession>A0A011VXQ6</accession>
<comment type="similarity">
    <text evidence="7">Belongs to the SMC family.</text>
</comment>
<dbReference type="GO" id="GO:0005737">
    <property type="term" value="C:cytoplasm"/>
    <property type="evidence" value="ECO:0007669"/>
    <property type="project" value="UniProtKB-SubCell"/>
</dbReference>
<dbReference type="Gene3D" id="3.40.50.300">
    <property type="entry name" value="P-loop containing nucleotide triphosphate hydrolases"/>
    <property type="match status" value="2"/>
</dbReference>
<evidence type="ECO:0000256" key="4">
    <source>
        <dbReference type="ARBA" id="ARBA00022840"/>
    </source>
</evidence>
<evidence type="ECO:0000256" key="2">
    <source>
        <dbReference type="ARBA" id="ARBA00022490"/>
    </source>
</evidence>
<dbReference type="PIRSF" id="PIRSF005719">
    <property type="entry name" value="SMC"/>
    <property type="match status" value="1"/>
</dbReference>
<dbReference type="InterPro" id="IPR011890">
    <property type="entry name" value="SMC_prok"/>
</dbReference>
<dbReference type="PANTHER" id="PTHR43977">
    <property type="entry name" value="STRUCTURAL MAINTENANCE OF CHROMOSOMES PROTEIN 3"/>
    <property type="match status" value="1"/>
</dbReference>
<feature type="coiled-coil region" evidence="7">
    <location>
        <begin position="167"/>
        <end position="208"/>
    </location>
</feature>
<dbReference type="OrthoDB" id="9808768at2"/>
<dbReference type="Gene3D" id="3.30.70.1620">
    <property type="match status" value="1"/>
</dbReference>
<comment type="function">
    <text evidence="7">Required for chromosome condensation and partitioning.</text>
</comment>
<dbReference type="Proteomes" id="UP000021369">
    <property type="component" value="Unassembled WGS sequence"/>
</dbReference>
<keyword evidence="4 7" id="KW-0067">ATP-binding</keyword>
<comment type="caution">
    <text evidence="10">The sequence shown here is derived from an EMBL/GenBank/DDBJ whole genome shotgun (WGS) entry which is preliminary data.</text>
</comment>
<dbReference type="InterPro" id="IPR003395">
    <property type="entry name" value="RecF/RecN/SMC_N"/>
</dbReference>
<keyword evidence="5 7" id="KW-0175">Coiled coil</keyword>
<dbReference type="GO" id="GO:0030261">
    <property type="term" value="P:chromosome condensation"/>
    <property type="evidence" value="ECO:0007669"/>
    <property type="project" value="InterPro"/>
</dbReference>
<evidence type="ECO:0000313" key="11">
    <source>
        <dbReference type="Proteomes" id="UP000021369"/>
    </source>
</evidence>
<dbReference type="GO" id="GO:0005694">
    <property type="term" value="C:chromosome"/>
    <property type="evidence" value="ECO:0007669"/>
    <property type="project" value="InterPro"/>
</dbReference>
<dbReference type="SUPFAM" id="SSF75553">
    <property type="entry name" value="Smc hinge domain"/>
    <property type="match status" value="1"/>
</dbReference>
<feature type="coiled-coil region" evidence="7">
    <location>
        <begin position="234"/>
        <end position="275"/>
    </location>
</feature>
<dbReference type="GO" id="GO:0007059">
    <property type="term" value="P:chromosome segregation"/>
    <property type="evidence" value="ECO:0007669"/>
    <property type="project" value="UniProtKB-UniRule"/>
</dbReference>
<dbReference type="InterPro" id="IPR010935">
    <property type="entry name" value="SMC_hinge"/>
</dbReference>
<dbReference type="SUPFAM" id="SSF52540">
    <property type="entry name" value="P-loop containing nucleoside triphosphate hydrolases"/>
    <property type="match status" value="1"/>
</dbReference>
<keyword evidence="11" id="KW-1185">Reference proteome</keyword>
<organism evidence="10 11">
    <name type="scientific">Ruminococcus albus SY3</name>
    <dbReference type="NCBI Taxonomy" id="1341156"/>
    <lineage>
        <taxon>Bacteria</taxon>
        <taxon>Bacillati</taxon>
        <taxon>Bacillota</taxon>
        <taxon>Clostridia</taxon>
        <taxon>Eubacteriales</taxon>
        <taxon>Oscillospiraceae</taxon>
        <taxon>Ruminococcus</taxon>
    </lineage>
</organism>
<dbReference type="GO" id="GO:0007062">
    <property type="term" value="P:sister chromatid cohesion"/>
    <property type="evidence" value="ECO:0007669"/>
    <property type="project" value="InterPro"/>
</dbReference>
<evidence type="ECO:0000256" key="6">
    <source>
        <dbReference type="ARBA" id="ARBA00023125"/>
    </source>
</evidence>
<evidence type="ECO:0000313" key="10">
    <source>
        <dbReference type="EMBL" id="EXM39368.1"/>
    </source>
</evidence>
<sequence>MYLRGLELQGFKSFPDKTVLTFGKGITAVVGPNGSGKSNISDAMRWVMGEQSSKALRGEKMAGVIFHGCATRKESPFAQVTLTIDNEDGALGVDSEMVSVTRKLYKNGDSEYLINGSPVRLKDVNELFMDTGLGKDGYSIVGQGRIADIVNGKGSDRREIFEEAAGVAKFRYKKQEAERKLIDAEDNIARLNDIIAELEARIGPLEKQCEKAKKFKVLDDEKTALEVSVWVTKLEQYRAKLAENDERIALLKEQYESLSAELAEAEAQIEKDLRSSAECAANADDISEQIHEAELSARGGEADIAVCENDIAHIEENISKLKEQIENSRADKYFLESELKQRREELETLGKKQTEAAEAVTEKEKEFDRLLNEADESDKAVSEVNSAISAAYLEKSRLSFTAESLKNTIQETAERLAELAEDNAENVKNKELADKELAKLKKQQSEKQDAKSEKENVLGGMTKLLEKRREKLDSAVSTFAQADSKLTEINSRLNILKDLERSMEGFGYAVKHIMNAVKQGRISGVCGTVAQLVGVKSEYSVAVETALGGALQNIVVENEDSAKRGIRLLKESKAGRATFLPITSVRGNRLENDRLSNEDGFVALGCDIVTYDKKYEGIVRSLLGRICIAEDIDSASRIAKAYGYKFKIVTLDGQVVNAGGSYTGGSTSKSTGILTRKNEINDLEAKRGKLEAERSSAAEEKEKLTNEVSKMAADIEGVKEKLTALNGDCIRLEAEIKRVSGLAESYEKILSDSGEEEKKLREKGEQADKELDKTLKDTAEVDKKILEKEAELAGSQEEQEKLKSRRNEISGELSELRVKGAELAKDIEACKESIANLEKTITDRDSDGGKLALEIESEKEKIKGKNADIEVIKQKIKDSEALAVKLKDDMEEARRKQREYSDSAEKLRSSQKNKLEEKETLAAQLSRGEERKTALTADFDKLVNKLWDEYELTRSTAAEKAQPVEDMTEAEKHLAELKNKIRALGSVNLGAIEEYAEVRERYDFLSAQLNDVNVSKEELCKMIEELTEKMKSVFMQSFETINKNFSGIFKELFGGGNGELILTDPENVLECGIEISVQPPGKVITSLMSLSGGEQSLAAVAIYFAILKYSPAPFCLLDEIEAALDDVNVTRYAQYLHRLTDKTQFITITHRRGTMEEADVLYGVTMQEKGISKLLKMNAGQTSILGSGDVE</sequence>
<comment type="subunit">
    <text evidence="7">Homodimer.</text>
</comment>
<evidence type="ECO:0000256" key="8">
    <source>
        <dbReference type="SAM" id="MobiDB-lite"/>
    </source>
</evidence>
<dbReference type="InterPro" id="IPR027417">
    <property type="entry name" value="P-loop_NTPase"/>
</dbReference>
<proteinExistence type="inferred from homology"/>
<dbReference type="SMART" id="SM00968">
    <property type="entry name" value="SMC_hinge"/>
    <property type="match status" value="1"/>
</dbReference>
<dbReference type="NCBIfam" id="TIGR02168">
    <property type="entry name" value="SMC_prok_B"/>
    <property type="match status" value="1"/>
</dbReference>
<feature type="coiled-coil region" evidence="7">
    <location>
        <begin position="304"/>
        <end position="457"/>
    </location>
</feature>
<dbReference type="FunFam" id="3.40.50.300:FF:000901">
    <property type="entry name" value="Chromosome partition protein Smc"/>
    <property type="match status" value="1"/>
</dbReference>
<dbReference type="AlphaFoldDB" id="A0A011VXQ6"/>
<reference evidence="10 11" key="1">
    <citation type="submission" date="2013-06" db="EMBL/GenBank/DDBJ databases">
        <title>Rumen cellulosomics: divergent fiber-degrading strategies revealed by comparative genome-wide analysis of six Ruminococcal strains.</title>
        <authorList>
            <person name="Dassa B."/>
            <person name="Borovok I."/>
            <person name="Lamed R."/>
            <person name="Flint H."/>
            <person name="Yeoman C.J."/>
            <person name="White B."/>
            <person name="Bayer E.A."/>
        </authorList>
    </citation>
    <scope>NUCLEOTIDE SEQUENCE [LARGE SCALE GENOMIC DNA]</scope>
    <source>
        <strain evidence="10 11">SY3</strain>
    </source>
</reference>
<dbReference type="GO" id="GO:0005524">
    <property type="term" value="F:ATP binding"/>
    <property type="evidence" value="ECO:0007669"/>
    <property type="project" value="UniProtKB-UniRule"/>
</dbReference>
<name>A0A011VXQ6_RUMAL</name>
<dbReference type="InterPro" id="IPR024704">
    <property type="entry name" value="SMC"/>
</dbReference>
<gene>
    <name evidence="7" type="primary">smc</name>
    <name evidence="10" type="ORF">RASY3_05405</name>
</gene>
<dbReference type="Pfam" id="PF02463">
    <property type="entry name" value="SMC_N"/>
    <property type="match status" value="1"/>
</dbReference>
<dbReference type="PATRIC" id="fig|1341156.4.peg.1498"/>
<keyword evidence="3 7" id="KW-0547">Nucleotide-binding</keyword>
<dbReference type="Pfam" id="PF06470">
    <property type="entry name" value="SMC_hinge"/>
    <property type="match status" value="1"/>
</dbReference>
<dbReference type="GO" id="GO:0003677">
    <property type="term" value="F:DNA binding"/>
    <property type="evidence" value="ECO:0007669"/>
    <property type="project" value="UniProtKB-UniRule"/>
</dbReference>
<dbReference type="InterPro" id="IPR036277">
    <property type="entry name" value="SMC_hinge_sf"/>
</dbReference>
<feature type="region of interest" description="Disordered" evidence="8">
    <location>
        <begin position="889"/>
        <end position="922"/>
    </location>
</feature>
<feature type="domain" description="SMC hinge" evidence="9">
    <location>
        <begin position="523"/>
        <end position="639"/>
    </location>
</feature>
<dbReference type="Gene3D" id="1.20.1060.20">
    <property type="match status" value="1"/>
</dbReference>
<evidence type="ECO:0000256" key="1">
    <source>
        <dbReference type="ARBA" id="ARBA00004496"/>
    </source>
</evidence>
<evidence type="ECO:0000259" key="9">
    <source>
        <dbReference type="SMART" id="SM00968"/>
    </source>
</evidence>
<feature type="coiled-coil region" evidence="7">
    <location>
        <begin position="967"/>
        <end position="1029"/>
    </location>
</feature>
<dbReference type="EMBL" id="JEOB01000002">
    <property type="protein sequence ID" value="EXM39368.1"/>
    <property type="molecule type" value="Genomic_DNA"/>
</dbReference>
<feature type="binding site" evidence="7">
    <location>
        <begin position="32"/>
        <end position="39"/>
    </location>
    <ligand>
        <name>ATP</name>
        <dbReference type="ChEBI" id="CHEBI:30616"/>
    </ligand>
</feature>
<evidence type="ECO:0000256" key="3">
    <source>
        <dbReference type="ARBA" id="ARBA00022741"/>
    </source>
</evidence>
<keyword evidence="2 7" id="KW-0963">Cytoplasm</keyword>
<dbReference type="RefSeq" id="WP_037285871.1">
    <property type="nucleotide sequence ID" value="NZ_JEOB01000002.1"/>
</dbReference>